<dbReference type="PANTHER" id="PTHR43479">
    <property type="entry name" value="ACREF/ENVCD OPERON REPRESSOR-RELATED"/>
    <property type="match status" value="1"/>
</dbReference>
<dbReference type="EMBL" id="JACJLV010000029">
    <property type="protein sequence ID" value="MBM6827273.1"/>
    <property type="molecule type" value="Genomic_DNA"/>
</dbReference>
<keyword evidence="3" id="KW-1185">Reference proteome</keyword>
<reference evidence="2" key="1">
    <citation type="submission" date="2020-08" db="EMBL/GenBank/DDBJ databases">
        <authorList>
            <person name="Cejkova D."/>
            <person name="Kubasova T."/>
            <person name="Jahodarova E."/>
            <person name="Rychlik I."/>
        </authorList>
    </citation>
    <scope>NUCLEOTIDE SEQUENCE</scope>
    <source>
        <strain evidence="2">An420c</strain>
    </source>
</reference>
<dbReference type="SUPFAM" id="SSF46689">
    <property type="entry name" value="Homeodomain-like"/>
    <property type="match status" value="1"/>
</dbReference>
<evidence type="ECO:0000256" key="1">
    <source>
        <dbReference type="ARBA" id="ARBA00023125"/>
    </source>
</evidence>
<dbReference type="AlphaFoldDB" id="A0A939BHB8"/>
<dbReference type="RefSeq" id="WP_204909297.1">
    <property type="nucleotide sequence ID" value="NZ_JACJLV010000029.1"/>
</dbReference>
<dbReference type="InterPro" id="IPR009057">
    <property type="entry name" value="Homeodomain-like_sf"/>
</dbReference>
<protein>
    <submittedName>
        <fullName evidence="2">TetR/AcrR family transcriptional regulator</fullName>
    </submittedName>
</protein>
<dbReference type="Gene3D" id="1.10.357.10">
    <property type="entry name" value="Tetracycline Repressor, domain 2"/>
    <property type="match status" value="1"/>
</dbReference>
<gene>
    <name evidence="2" type="ORF">H6A13_09240</name>
</gene>
<dbReference type="GO" id="GO:0003677">
    <property type="term" value="F:DNA binding"/>
    <property type="evidence" value="ECO:0007669"/>
    <property type="project" value="UniProtKB-UniRule"/>
</dbReference>
<evidence type="ECO:0000313" key="2">
    <source>
        <dbReference type="EMBL" id="MBM6827273.1"/>
    </source>
</evidence>
<dbReference type="InterPro" id="IPR050624">
    <property type="entry name" value="HTH-type_Tx_Regulator"/>
</dbReference>
<dbReference type="Proteomes" id="UP000713880">
    <property type="component" value="Unassembled WGS sequence"/>
</dbReference>
<reference evidence="2" key="2">
    <citation type="journal article" date="2021" name="Sci. Rep.">
        <title>The distribution of antibiotic resistance genes in chicken gut microbiota commensals.</title>
        <authorList>
            <person name="Juricova H."/>
            <person name="Matiasovicova J."/>
            <person name="Kubasova T."/>
            <person name="Cejkova D."/>
            <person name="Rychlik I."/>
        </authorList>
    </citation>
    <scope>NUCLEOTIDE SEQUENCE</scope>
    <source>
        <strain evidence="2">An420c</strain>
    </source>
</reference>
<sequence length="204" mass="23805">MEDKRIRKTKKTLKTTLIKMLKEETFDQVSITELCKNADISRITFYSHYSDKFALVDDIFADMQEIGYADYRRRQQEYNPSGSVVQGYVNVLDTILDLYYARFDFFRHTDPEKNPYLAFAFYNIVLDTVEQHTSHIEQRNLKLKYSARKIAGFVCFGLLGFINECHQEKTPLEQIRGECRALLTDILRSDVVVGEGEEQKDSGK</sequence>
<organism evidence="2 3">
    <name type="scientific">Mordavella massiliensis</name>
    <dbReference type="NCBI Taxonomy" id="1871024"/>
    <lineage>
        <taxon>Bacteria</taxon>
        <taxon>Bacillati</taxon>
        <taxon>Bacillota</taxon>
        <taxon>Clostridia</taxon>
        <taxon>Eubacteriales</taxon>
        <taxon>Clostridiaceae</taxon>
        <taxon>Mordavella</taxon>
    </lineage>
</organism>
<name>A0A939BHB8_9CLOT</name>
<proteinExistence type="predicted"/>
<dbReference type="PANTHER" id="PTHR43479:SF7">
    <property type="entry name" value="TETR-FAMILY TRANSCRIPTIONAL REGULATOR"/>
    <property type="match status" value="1"/>
</dbReference>
<dbReference type="InterPro" id="IPR001647">
    <property type="entry name" value="HTH_TetR"/>
</dbReference>
<keyword evidence="1" id="KW-0238">DNA-binding</keyword>
<accession>A0A939BHB8</accession>
<comment type="caution">
    <text evidence="2">The sequence shown here is derived from an EMBL/GenBank/DDBJ whole genome shotgun (WGS) entry which is preliminary data.</text>
</comment>
<evidence type="ECO:0000313" key="3">
    <source>
        <dbReference type="Proteomes" id="UP000713880"/>
    </source>
</evidence>
<dbReference type="PROSITE" id="PS50977">
    <property type="entry name" value="HTH_TETR_2"/>
    <property type="match status" value="1"/>
</dbReference>